<feature type="compositionally biased region" description="Basic residues" evidence="1">
    <location>
        <begin position="130"/>
        <end position="140"/>
    </location>
</feature>
<keyword evidence="2" id="KW-0472">Membrane</keyword>
<keyword evidence="4" id="KW-1185">Reference proteome</keyword>
<feature type="compositionally biased region" description="Basic and acidic residues" evidence="1">
    <location>
        <begin position="101"/>
        <end position="117"/>
    </location>
</feature>
<comment type="caution">
    <text evidence="3">The sequence shown here is derived from an EMBL/GenBank/DDBJ whole genome shotgun (WGS) entry which is preliminary data.</text>
</comment>
<keyword evidence="2" id="KW-1133">Transmembrane helix</keyword>
<dbReference type="Proteomes" id="UP001209878">
    <property type="component" value="Unassembled WGS sequence"/>
</dbReference>
<organism evidence="3 4">
    <name type="scientific">Ridgeia piscesae</name>
    <name type="common">Tubeworm</name>
    <dbReference type="NCBI Taxonomy" id="27915"/>
    <lineage>
        <taxon>Eukaryota</taxon>
        <taxon>Metazoa</taxon>
        <taxon>Spiralia</taxon>
        <taxon>Lophotrochozoa</taxon>
        <taxon>Annelida</taxon>
        <taxon>Polychaeta</taxon>
        <taxon>Sedentaria</taxon>
        <taxon>Canalipalpata</taxon>
        <taxon>Sabellida</taxon>
        <taxon>Siboglinidae</taxon>
        <taxon>Ridgeia</taxon>
    </lineage>
</organism>
<evidence type="ECO:0000256" key="2">
    <source>
        <dbReference type="SAM" id="Phobius"/>
    </source>
</evidence>
<sequence>MAAAKSRNVCFHTTGIVLLLLTIAMLLAGFVLVCVFARPESGYWAGVGGLVAGALCSVCVTCYACLAFRRKASLFGCIKTSLPAAGGPRPQSLEEGEEGQEEHPPTDEHTDTTKLENHGQPIGEWPQRNGHSHGQPHQRNGHANEDLDKGVERPNGNAGEISGGQNGEVDVHKDQRQPSEQVNGRFVDTDAEKDSTLHQLY</sequence>
<feature type="compositionally biased region" description="Basic and acidic residues" evidence="1">
    <location>
        <begin position="142"/>
        <end position="152"/>
    </location>
</feature>
<evidence type="ECO:0000256" key="1">
    <source>
        <dbReference type="SAM" id="MobiDB-lite"/>
    </source>
</evidence>
<evidence type="ECO:0000313" key="3">
    <source>
        <dbReference type="EMBL" id="KAK2181755.1"/>
    </source>
</evidence>
<dbReference type="AlphaFoldDB" id="A0AAD9L385"/>
<gene>
    <name evidence="3" type="ORF">NP493_383g04033</name>
</gene>
<proteinExistence type="predicted"/>
<feature type="region of interest" description="Disordered" evidence="1">
    <location>
        <begin position="85"/>
        <end position="201"/>
    </location>
</feature>
<keyword evidence="2" id="KW-0812">Transmembrane</keyword>
<feature type="transmembrane region" description="Helical" evidence="2">
    <location>
        <begin position="16"/>
        <end position="38"/>
    </location>
</feature>
<feature type="transmembrane region" description="Helical" evidence="2">
    <location>
        <begin position="44"/>
        <end position="66"/>
    </location>
</feature>
<protein>
    <submittedName>
        <fullName evidence="3">Uncharacterized protein</fullName>
    </submittedName>
</protein>
<dbReference type="EMBL" id="JAODUO010000383">
    <property type="protein sequence ID" value="KAK2181755.1"/>
    <property type="molecule type" value="Genomic_DNA"/>
</dbReference>
<accession>A0AAD9L385</accession>
<evidence type="ECO:0000313" key="4">
    <source>
        <dbReference type="Proteomes" id="UP001209878"/>
    </source>
</evidence>
<name>A0AAD9L385_RIDPI</name>
<feature type="compositionally biased region" description="Basic and acidic residues" evidence="1">
    <location>
        <begin position="187"/>
        <end position="201"/>
    </location>
</feature>
<reference evidence="3" key="1">
    <citation type="journal article" date="2023" name="Mol. Biol. Evol.">
        <title>Third-Generation Sequencing Reveals the Adaptive Role of the Epigenome in Three Deep-Sea Polychaetes.</title>
        <authorList>
            <person name="Perez M."/>
            <person name="Aroh O."/>
            <person name="Sun Y."/>
            <person name="Lan Y."/>
            <person name="Juniper S.K."/>
            <person name="Young C.R."/>
            <person name="Angers B."/>
            <person name="Qian P.Y."/>
        </authorList>
    </citation>
    <scope>NUCLEOTIDE SEQUENCE</scope>
    <source>
        <strain evidence="3">R07B-5</strain>
    </source>
</reference>